<dbReference type="InterPro" id="IPR000683">
    <property type="entry name" value="Gfo/Idh/MocA-like_OxRdtase_N"/>
</dbReference>
<proteinExistence type="inferred from homology"/>
<dbReference type="RefSeq" id="WP_113904393.1">
    <property type="nucleotide sequence ID" value="NZ_QNSB01000006.1"/>
</dbReference>
<dbReference type="SUPFAM" id="SSF51735">
    <property type="entry name" value="NAD(P)-binding Rossmann-fold domains"/>
    <property type="match status" value="1"/>
</dbReference>
<keyword evidence="2" id="KW-0560">Oxidoreductase</keyword>
<sequence length="368" mass="39815">MTAATTDGATNTAPIRAAIVGFGTSGRVFHAPLLAADPDFEIAAIVTSDEERRAQAEQAHPSAIIHDSYEALLERIDDDADIDLVVIGTPPALHREQAIAALDRDLSVVVDKPFAPTAEDARQIMEAQAASAGVLSVYQNRRWDSDFATLRALLAEEGLGQVRTFESRVESWSQRPPGGWKDTTPVAEGGGILFDLGTHLLDQAVVLFGPISDVYAELTAHSAEAIADEDSFVSLLHENGVRTRVWMNRRCPAPGDRFRVVGDRAAFVSGARDPQEAQLHAGVGPADDEYGWFDDPQAMQVHVPAQTEGGEADVDTPTAVRGDYPDFYRRMAAAIRGEGEIPVDPYESAQILALIEKIHAEFPLRTRG</sequence>
<dbReference type="PANTHER" id="PTHR43708">
    <property type="entry name" value="CONSERVED EXPRESSED OXIDOREDUCTASE (EUROFUNG)"/>
    <property type="match status" value="1"/>
</dbReference>
<dbReference type="AlphaFoldDB" id="A0A366IHM0"/>
<dbReference type="Proteomes" id="UP000253509">
    <property type="component" value="Unassembled WGS sequence"/>
</dbReference>
<feature type="domain" description="Gfo/Idh/MocA-like oxidoreductase N-terminal" evidence="4">
    <location>
        <begin position="15"/>
        <end position="137"/>
    </location>
</feature>
<gene>
    <name evidence="6" type="ORF">DFO65_106154</name>
</gene>
<evidence type="ECO:0000256" key="1">
    <source>
        <dbReference type="ARBA" id="ARBA00010928"/>
    </source>
</evidence>
<feature type="domain" description="GFO/IDH/MocA-like oxidoreductase" evidence="5">
    <location>
        <begin position="147"/>
        <end position="267"/>
    </location>
</feature>
<dbReference type="Pfam" id="PF01408">
    <property type="entry name" value="GFO_IDH_MocA"/>
    <property type="match status" value="1"/>
</dbReference>
<dbReference type="InterPro" id="IPR051317">
    <property type="entry name" value="Gfo/Idh/MocA_oxidoreduct"/>
</dbReference>
<dbReference type="Pfam" id="PF22725">
    <property type="entry name" value="GFO_IDH_MocA_C3"/>
    <property type="match status" value="1"/>
</dbReference>
<dbReference type="GO" id="GO:0016491">
    <property type="term" value="F:oxidoreductase activity"/>
    <property type="evidence" value="ECO:0007669"/>
    <property type="project" value="UniProtKB-KW"/>
</dbReference>
<protein>
    <submittedName>
        <fullName evidence="6">Putative dehydrogenase</fullName>
    </submittedName>
</protein>
<name>A0A366IHM0_9MICO</name>
<keyword evidence="7" id="KW-1185">Reference proteome</keyword>
<evidence type="ECO:0000259" key="5">
    <source>
        <dbReference type="Pfam" id="PF22725"/>
    </source>
</evidence>
<dbReference type="InterPro" id="IPR036291">
    <property type="entry name" value="NAD(P)-bd_dom_sf"/>
</dbReference>
<comment type="caution">
    <text evidence="6">The sequence shown here is derived from an EMBL/GenBank/DDBJ whole genome shotgun (WGS) entry which is preliminary data.</text>
</comment>
<dbReference type="GO" id="GO:0000166">
    <property type="term" value="F:nucleotide binding"/>
    <property type="evidence" value="ECO:0007669"/>
    <property type="project" value="InterPro"/>
</dbReference>
<evidence type="ECO:0000313" key="7">
    <source>
        <dbReference type="Proteomes" id="UP000253509"/>
    </source>
</evidence>
<evidence type="ECO:0000259" key="4">
    <source>
        <dbReference type="Pfam" id="PF01408"/>
    </source>
</evidence>
<keyword evidence="3" id="KW-0520">NAD</keyword>
<accession>A0A366IHM0</accession>
<dbReference type="PANTHER" id="PTHR43708:SF5">
    <property type="entry name" value="CONSERVED EXPRESSED OXIDOREDUCTASE (EUROFUNG)-RELATED"/>
    <property type="match status" value="1"/>
</dbReference>
<dbReference type="InterPro" id="IPR055170">
    <property type="entry name" value="GFO_IDH_MocA-like_dom"/>
</dbReference>
<dbReference type="Gene3D" id="3.30.360.10">
    <property type="entry name" value="Dihydrodipicolinate Reductase, domain 2"/>
    <property type="match status" value="1"/>
</dbReference>
<comment type="similarity">
    <text evidence="1">Belongs to the Gfo/Idh/MocA family.</text>
</comment>
<evidence type="ECO:0000256" key="2">
    <source>
        <dbReference type="ARBA" id="ARBA00023002"/>
    </source>
</evidence>
<reference evidence="6 7" key="1">
    <citation type="submission" date="2018-06" db="EMBL/GenBank/DDBJ databases">
        <title>Freshwater and sediment microbial communities from various areas in North America, analyzing microbe dynamics in response to fracking.</title>
        <authorList>
            <person name="Lamendella R."/>
        </authorList>
    </citation>
    <scope>NUCLEOTIDE SEQUENCE [LARGE SCALE GENOMIC DNA]</scope>
    <source>
        <strain evidence="6 7">3b_TX</strain>
    </source>
</reference>
<evidence type="ECO:0000256" key="3">
    <source>
        <dbReference type="ARBA" id="ARBA00023027"/>
    </source>
</evidence>
<organism evidence="6 7">
    <name type="scientific">Brevibacterium celere</name>
    <dbReference type="NCBI Taxonomy" id="225845"/>
    <lineage>
        <taxon>Bacteria</taxon>
        <taxon>Bacillati</taxon>
        <taxon>Actinomycetota</taxon>
        <taxon>Actinomycetes</taxon>
        <taxon>Micrococcales</taxon>
        <taxon>Brevibacteriaceae</taxon>
        <taxon>Brevibacterium</taxon>
    </lineage>
</organism>
<dbReference type="EMBL" id="QNSB01000006">
    <property type="protein sequence ID" value="RBP71311.1"/>
    <property type="molecule type" value="Genomic_DNA"/>
</dbReference>
<evidence type="ECO:0000313" key="6">
    <source>
        <dbReference type="EMBL" id="RBP71311.1"/>
    </source>
</evidence>
<dbReference type="Gene3D" id="3.40.50.720">
    <property type="entry name" value="NAD(P)-binding Rossmann-like Domain"/>
    <property type="match status" value="1"/>
</dbReference>
<dbReference type="SUPFAM" id="SSF55347">
    <property type="entry name" value="Glyceraldehyde-3-phosphate dehydrogenase-like, C-terminal domain"/>
    <property type="match status" value="1"/>
</dbReference>